<dbReference type="GO" id="GO:0015279">
    <property type="term" value="F:store-operated calcium channel activity"/>
    <property type="evidence" value="ECO:0007669"/>
    <property type="project" value="TreeGrafter"/>
</dbReference>
<dbReference type="Pfam" id="PF07856">
    <property type="entry name" value="Orai-1"/>
    <property type="match status" value="1"/>
</dbReference>
<dbReference type="GO" id="GO:0002115">
    <property type="term" value="P:store-operated calcium entry"/>
    <property type="evidence" value="ECO:0007669"/>
    <property type="project" value="TreeGrafter"/>
</dbReference>
<dbReference type="AlphaFoldDB" id="A0AA85BP49"/>
<dbReference type="GO" id="GO:0016020">
    <property type="term" value="C:membrane"/>
    <property type="evidence" value="ECO:0007669"/>
    <property type="project" value="UniProtKB-SubCell"/>
</dbReference>
<dbReference type="PANTHER" id="PTHR31501">
    <property type="entry name" value="CALCIUM RELEASE-ACTIVATED CALCIUM CHANNEL PROTEIN 1"/>
    <property type="match status" value="1"/>
</dbReference>
<comment type="subcellular location">
    <subcellularLocation>
        <location evidence="1">Membrane</location>
        <topology evidence="1">Multi-pass membrane protein</topology>
    </subcellularLocation>
</comment>
<feature type="transmembrane region" description="Helical" evidence="6">
    <location>
        <begin position="207"/>
        <end position="225"/>
    </location>
</feature>
<dbReference type="InterPro" id="IPR036188">
    <property type="entry name" value="FAD/NAD-bd_sf"/>
</dbReference>
<evidence type="ECO:0000256" key="1">
    <source>
        <dbReference type="ARBA" id="ARBA00004141"/>
    </source>
</evidence>
<feature type="transmembrane region" description="Helical" evidence="6">
    <location>
        <begin position="290"/>
        <end position="312"/>
    </location>
</feature>
<evidence type="ECO:0000313" key="8">
    <source>
        <dbReference type="WBParaSite" id="SMTH1_70910.1"/>
    </source>
</evidence>
<evidence type="ECO:0000256" key="5">
    <source>
        <dbReference type="ARBA" id="ARBA00023136"/>
    </source>
</evidence>
<reference evidence="8" key="1">
    <citation type="submission" date="2023-11" db="UniProtKB">
        <authorList>
            <consortium name="WormBaseParasite"/>
        </authorList>
    </citation>
    <scope>IDENTIFICATION</scope>
</reference>
<accession>A0AA85BP49</accession>
<evidence type="ECO:0000256" key="3">
    <source>
        <dbReference type="ARBA" id="ARBA00022692"/>
    </source>
</evidence>
<dbReference type="Gene3D" id="1.20.140.140">
    <property type="entry name" value="Calcium release-activated calcium channel protein Orai"/>
    <property type="match status" value="1"/>
</dbReference>
<dbReference type="PANTHER" id="PTHR31501:SF7">
    <property type="entry name" value="CALCIUM RELEASE-ACTIVATED CALCIUM CHANNEL PROTEIN 1"/>
    <property type="match status" value="1"/>
</dbReference>
<organism evidence="7 8">
    <name type="scientific">Schistosoma mattheei</name>
    <dbReference type="NCBI Taxonomy" id="31246"/>
    <lineage>
        <taxon>Eukaryota</taxon>
        <taxon>Metazoa</taxon>
        <taxon>Spiralia</taxon>
        <taxon>Lophotrochozoa</taxon>
        <taxon>Platyhelminthes</taxon>
        <taxon>Trematoda</taxon>
        <taxon>Digenea</taxon>
        <taxon>Strigeidida</taxon>
        <taxon>Schistosomatoidea</taxon>
        <taxon>Schistosomatidae</taxon>
        <taxon>Schistosoma</taxon>
    </lineage>
</organism>
<evidence type="ECO:0000256" key="4">
    <source>
        <dbReference type="ARBA" id="ARBA00022989"/>
    </source>
</evidence>
<name>A0AA85BP49_9TREM</name>
<comment type="similarity">
    <text evidence="2">Belongs to the Orai family.</text>
</comment>
<keyword evidence="5 6" id="KW-0472">Membrane</keyword>
<dbReference type="InterPro" id="IPR012446">
    <property type="entry name" value="CRAC_channel"/>
</dbReference>
<evidence type="ECO:0000256" key="2">
    <source>
        <dbReference type="ARBA" id="ARBA00008062"/>
    </source>
</evidence>
<sequence>MSSAFTARDLNHFDYVIIGGGIAGVVCAETLCELLNPSRFSGALQSSSGHLNYASKRVALISASQTVKTTINLRRISNMIETFDIEEKSGSSWSETWPDTLTVICDTMIKLDPSSHTVYLQQRGYESPIFYDKLCLTTGGVPRLIDPRHPYVIGLRDTESIKNFQHRLLGLPMSSDNVVTSVLPDSYSLARRHLQLSRAKLKATSRVSALLAGFAMVAIIELQVAVGESKPPEGLLFAFTILSCLLVVVHIMAVMISTCILPHIDSYMVPQDCYLIEEAPHNRLRTFVEVAWICSTVVGIILFLAVVTLAFWVKFWSVSSLSAIAATIVLMPAMLIFVIFAILFYRALTTYKVERATEMIRNIDMRMSFLRSGVQKIYDEDNRKQHV</sequence>
<dbReference type="InterPro" id="IPR038350">
    <property type="entry name" value="Orai_sf"/>
</dbReference>
<protein>
    <submittedName>
        <fullName evidence="8">Uncharacterized protein</fullName>
    </submittedName>
</protein>
<feature type="transmembrane region" description="Helical" evidence="6">
    <location>
        <begin position="324"/>
        <end position="345"/>
    </location>
</feature>
<keyword evidence="3 6" id="KW-0812">Transmembrane</keyword>
<proteinExistence type="inferred from homology"/>
<dbReference type="Gene3D" id="3.50.50.60">
    <property type="entry name" value="FAD/NAD(P)-binding domain"/>
    <property type="match status" value="2"/>
</dbReference>
<evidence type="ECO:0000313" key="7">
    <source>
        <dbReference type="Proteomes" id="UP000050791"/>
    </source>
</evidence>
<dbReference type="WBParaSite" id="SMTH1_70910.1">
    <property type="protein sequence ID" value="SMTH1_70910.1"/>
    <property type="gene ID" value="SMTH1_70910"/>
</dbReference>
<keyword evidence="4 6" id="KW-1133">Transmembrane helix</keyword>
<evidence type="ECO:0000256" key="6">
    <source>
        <dbReference type="SAM" id="Phobius"/>
    </source>
</evidence>
<dbReference type="SUPFAM" id="SSF51905">
    <property type="entry name" value="FAD/NAD(P)-binding domain"/>
    <property type="match status" value="1"/>
</dbReference>
<feature type="transmembrane region" description="Helical" evidence="6">
    <location>
        <begin position="237"/>
        <end position="261"/>
    </location>
</feature>
<dbReference type="Proteomes" id="UP000050791">
    <property type="component" value="Unassembled WGS sequence"/>
</dbReference>